<comment type="caution">
    <text evidence="2">The sequence shown here is derived from an EMBL/GenBank/DDBJ whole genome shotgun (WGS) entry which is preliminary data.</text>
</comment>
<keyword evidence="1" id="KW-0732">Signal</keyword>
<reference evidence="2 3" key="1">
    <citation type="submission" date="2020-10" db="EMBL/GenBank/DDBJ databases">
        <title>The Coptis chinensis genome and diversification of protoberbering-type alkaloids.</title>
        <authorList>
            <person name="Wang B."/>
            <person name="Shu S."/>
            <person name="Song C."/>
            <person name="Liu Y."/>
        </authorList>
    </citation>
    <scope>NUCLEOTIDE SEQUENCE [LARGE SCALE GENOMIC DNA]</scope>
    <source>
        <strain evidence="2">HL-2020</strain>
        <tissue evidence="2">Leaf</tissue>
    </source>
</reference>
<organism evidence="2 3">
    <name type="scientific">Coptis chinensis</name>
    <dbReference type="NCBI Taxonomy" id="261450"/>
    <lineage>
        <taxon>Eukaryota</taxon>
        <taxon>Viridiplantae</taxon>
        <taxon>Streptophyta</taxon>
        <taxon>Embryophyta</taxon>
        <taxon>Tracheophyta</taxon>
        <taxon>Spermatophyta</taxon>
        <taxon>Magnoliopsida</taxon>
        <taxon>Ranunculales</taxon>
        <taxon>Ranunculaceae</taxon>
        <taxon>Coptidoideae</taxon>
        <taxon>Coptis</taxon>
    </lineage>
</organism>
<feature type="signal peptide" evidence="1">
    <location>
        <begin position="1"/>
        <end position="29"/>
    </location>
</feature>
<evidence type="ECO:0000256" key="1">
    <source>
        <dbReference type="SAM" id="SignalP"/>
    </source>
</evidence>
<keyword evidence="3" id="KW-1185">Reference proteome</keyword>
<evidence type="ECO:0000313" key="3">
    <source>
        <dbReference type="Proteomes" id="UP000631114"/>
    </source>
</evidence>
<dbReference type="EMBL" id="JADFTS010000002">
    <property type="protein sequence ID" value="KAF9618875.1"/>
    <property type="molecule type" value="Genomic_DNA"/>
</dbReference>
<name>A0A835IH55_9MAGN</name>
<dbReference type="OrthoDB" id="1937538at2759"/>
<proteinExistence type="predicted"/>
<dbReference type="AlphaFoldDB" id="A0A835IH55"/>
<feature type="chain" id="PRO_5032665754" evidence="1">
    <location>
        <begin position="30"/>
        <end position="121"/>
    </location>
</feature>
<gene>
    <name evidence="2" type="ORF">IFM89_002743</name>
</gene>
<dbReference type="Proteomes" id="UP000631114">
    <property type="component" value="Unassembled WGS sequence"/>
</dbReference>
<accession>A0A835IH55</accession>
<evidence type="ECO:0000313" key="2">
    <source>
        <dbReference type="EMBL" id="KAF9618875.1"/>
    </source>
</evidence>
<sequence length="121" mass="13203">MAGLKIFLCNNTVVLLLFVVLVLSPVSSARPLNQFHQNNFMATDPGLNIAYQQQEQENVAVSSTEQTSNLVFPCDLQSARDQVSQPEKRYGKYGSSMVLNILRKGTVPPSGPSKGSNSVMD</sequence>
<protein>
    <submittedName>
        <fullName evidence="2">Uncharacterized protein</fullName>
    </submittedName>
</protein>